<sequence>MRFAAEFAAEAEPEEFAGTEPETLSAEGVGAGTGVGMGSAGISGANEGGRFRIPRGIPSGSSPGCSSPAEFPAGCRVPGRVGPDGPADPGSGQSRF</sequence>
<evidence type="ECO:0000313" key="2">
    <source>
        <dbReference type="EMBL" id="GHI39517.1"/>
    </source>
</evidence>
<evidence type="ECO:0000256" key="1">
    <source>
        <dbReference type="SAM" id="MobiDB-lite"/>
    </source>
</evidence>
<protein>
    <submittedName>
        <fullName evidence="2">Uncharacterized protein</fullName>
    </submittedName>
</protein>
<feature type="compositionally biased region" description="Low complexity" evidence="1">
    <location>
        <begin position="54"/>
        <end position="68"/>
    </location>
</feature>
<keyword evidence="3" id="KW-1185">Reference proteome</keyword>
<reference evidence="2" key="1">
    <citation type="submission" date="2024-05" db="EMBL/GenBank/DDBJ databases">
        <title>Whole genome shotgun sequence of Streptomyces violascens NBRC 12920.</title>
        <authorList>
            <person name="Komaki H."/>
            <person name="Tamura T."/>
        </authorList>
    </citation>
    <scope>NUCLEOTIDE SEQUENCE</scope>
    <source>
        <strain evidence="2">NBRC 12920</strain>
    </source>
</reference>
<feature type="region of interest" description="Disordered" evidence="1">
    <location>
        <begin position="1"/>
        <end position="96"/>
    </location>
</feature>
<accession>A0ABQ3QQF9</accession>
<name>A0ABQ3QQF9_9ACTN</name>
<proteinExistence type="predicted"/>
<feature type="compositionally biased region" description="Low complexity" evidence="1">
    <location>
        <begin position="18"/>
        <end position="28"/>
    </location>
</feature>
<evidence type="ECO:0000313" key="3">
    <source>
        <dbReference type="Proteomes" id="UP001050808"/>
    </source>
</evidence>
<gene>
    <name evidence="2" type="ORF">Sviol_39250</name>
</gene>
<dbReference type="Proteomes" id="UP001050808">
    <property type="component" value="Unassembled WGS sequence"/>
</dbReference>
<feature type="compositionally biased region" description="Gly residues" evidence="1">
    <location>
        <begin position="29"/>
        <end position="41"/>
    </location>
</feature>
<comment type="caution">
    <text evidence="2">The sequence shown here is derived from an EMBL/GenBank/DDBJ whole genome shotgun (WGS) entry which is preliminary data.</text>
</comment>
<organism evidence="2 3">
    <name type="scientific">Streptomyces violascens</name>
    <dbReference type="NCBI Taxonomy" id="67381"/>
    <lineage>
        <taxon>Bacteria</taxon>
        <taxon>Bacillati</taxon>
        <taxon>Actinomycetota</taxon>
        <taxon>Actinomycetes</taxon>
        <taxon>Kitasatosporales</taxon>
        <taxon>Streptomycetaceae</taxon>
        <taxon>Streptomyces</taxon>
    </lineage>
</organism>
<dbReference type="EMBL" id="BNDY01000013">
    <property type="protein sequence ID" value="GHI39517.1"/>
    <property type="molecule type" value="Genomic_DNA"/>
</dbReference>